<dbReference type="Pfam" id="PF03180">
    <property type="entry name" value="Lipoprotein_9"/>
    <property type="match status" value="1"/>
</dbReference>
<keyword evidence="3" id="KW-0472">Membrane</keyword>
<keyword evidence="2 8" id="KW-0732">Signal</keyword>
<evidence type="ECO:0000256" key="5">
    <source>
        <dbReference type="ARBA" id="ARBA00023288"/>
    </source>
</evidence>
<dbReference type="AlphaFoldDB" id="A0A4U9R0V8"/>
<evidence type="ECO:0000256" key="6">
    <source>
        <dbReference type="PIRNR" id="PIRNR002854"/>
    </source>
</evidence>
<dbReference type="RefSeq" id="WP_138208996.1">
    <property type="nucleotide sequence ID" value="NZ_CBCRUQ010000011.1"/>
</dbReference>
<dbReference type="OrthoDB" id="9812878at2"/>
<evidence type="ECO:0000313" key="9">
    <source>
        <dbReference type="EMBL" id="VTQ82310.1"/>
    </source>
</evidence>
<evidence type="ECO:0000256" key="1">
    <source>
        <dbReference type="ARBA" id="ARBA00004635"/>
    </source>
</evidence>
<gene>
    <name evidence="9" type="primary">metQ_1</name>
    <name evidence="9" type="ORF">NCTC503_00152</name>
</gene>
<feature type="lipid moiety-binding region" description="S-diacylglycerol cysteine" evidence="7">
    <location>
        <position position="20"/>
    </location>
</feature>
<organism evidence="9 10">
    <name type="scientific">Hathewaya histolytica</name>
    <name type="common">Clostridium histolyticum</name>
    <dbReference type="NCBI Taxonomy" id="1498"/>
    <lineage>
        <taxon>Bacteria</taxon>
        <taxon>Bacillati</taxon>
        <taxon>Bacillota</taxon>
        <taxon>Clostridia</taxon>
        <taxon>Eubacteriales</taxon>
        <taxon>Clostridiaceae</taxon>
        <taxon>Hathewaya</taxon>
    </lineage>
</organism>
<dbReference type="InterPro" id="IPR004872">
    <property type="entry name" value="Lipoprotein_NlpA"/>
</dbReference>
<feature type="chain" id="PRO_5039224517" description="Lipoprotein" evidence="8">
    <location>
        <begin position="19"/>
        <end position="265"/>
    </location>
</feature>
<dbReference type="EMBL" id="LR590481">
    <property type="protein sequence ID" value="VTQ82310.1"/>
    <property type="molecule type" value="Genomic_DNA"/>
</dbReference>
<evidence type="ECO:0000256" key="2">
    <source>
        <dbReference type="ARBA" id="ARBA00022729"/>
    </source>
</evidence>
<keyword evidence="4" id="KW-0564">Palmitate</keyword>
<dbReference type="Proteomes" id="UP000308489">
    <property type="component" value="Chromosome 1"/>
</dbReference>
<dbReference type="KEGG" id="hhw:NCTC503_00152"/>
<sequence>MKKILSFILSITLIFTLAACGSSSVSKNNKEIKVGASPVPHKEILEAAAPVLEKEGYKLKIVEFTDYVIPNRALNEKSIDANFFQHIPFLNDSVKEKGYDIDYTVKVHLEPLGIYSKNIKNLKELKEKSSIAIPNDPTNGGRSLKLLEKSGLIKLKNVDNPTVKDIEENKGNYEIKELEAPQLPRSLEDVDIAIINTNYALEAGLTPAKDALFIEGKDSPFANILAVRKEDKENPKIKALSKALNSPEVKKFLEDKYKGSIIPAF</sequence>
<protein>
    <recommendedName>
        <fullName evidence="6">Lipoprotein</fullName>
    </recommendedName>
</protein>
<evidence type="ECO:0000256" key="4">
    <source>
        <dbReference type="ARBA" id="ARBA00023139"/>
    </source>
</evidence>
<evidence type="ECO:0000256" key="7">
    <source>
        <dbReference type="PIRSR" id="PIRSR002854-1"/>
    </source>
</evidence>
<comment type="subcellular location">
    <subcellularLocation>
        <location evidence="1">Membrane</location>
        <topology evidence="1">Lipid-anchor</topology>
    </subcellularLocation>
</comment>
<dbReference type="PIRSF" id="PIRSF002854">
    <property type="entry name" value="MetQ"/>
    <property type="match status" value="1"/>
</dbReference>
<dbReference type="PROSITE" id="PS51257">
    <property type="entry name" value="PROKAR_LIPOPROTEIN"/>
    <property type="match status" value="1"/>
</dbReference>
<comment type="similarity">
    <text evidence="6">Belongs to the nlpA lipoprotein family.</text>
</comment>
<evidence type="ECO:0000313" key="10">
    <source>
        <dbReference type="Proteomes" id="UP000308489"/>
    </source>
</evidence>
<dbReference type="CDD" id="cd13597">
    <property type="entry name" value="PBP2_lipoprotein_Tp32"/>
    <property type="match status" value="1"/>
</dbReference>
<accession>A0A4U9R0V8</accession>
<dbReference type="GO" id="GO:0016020">
    <property type="term" value="C:membrane"/>
    <property type="evidence" value="ECO:0007669"/>
    <property type="project" value="UniProtKB-SubCell"/>
</dbReference>
<keyword evidence="5 6" id="KW-0449">Lipoprotein</keyword>
<proteinExistence type="inferred from homology"/>
<dbReference type="PANTHER" id="PTHR30429">
    <property type="entry name" value="D-METHIONINE-BINDING LIPOPROTEIN METQ"/>
    <property type="match status" value="1"/>
</dbReference>
<name>A0A4U9R0V8_HATHI</name>
<feature type="signal peptide" evidence="8">
    <location>
        <begin position="1"/>
        <end position="18"/>
    </location>
</feature>
<keyword evidence="10" id="KW-1185">Reference proteome</keyword>
<evidence type="ECO:0000256" key="3">
    <source>
        <dbReference type="ARBA" id="ARBA00023136"/>
    </source>
</evidence>
<reference evidence="9 10" key="1">
    <citation type="submission" date="2019-05" db="EMBL/GenBank/DDBJ databases">
        <authorList>
            <consortium name="Pathogen Informatics"/>
        </authorList>
    </citation>
    <scope>NUCLEOTIDE SEQUENCE [LARGE SCALE GENOMIC DNA]</scope>
    <source>
        <strain evidence="9 10">NCTC503</strain>
    </source>
</reference>
<dbReference type="Gene3D" id="3.40.190.10">
    <property type="entry name" value="Periplasmic binding protein-like II"/>
    <property type="match status" value="2"/>
</dbReference>
<evidence type="ECO:0000256" key="8">
    <source>
        <dbReference type="SAM" id="SignalP"/>
    </source>
</evidence>
<dbReference type="PANTHER" id="PTHR30429:SF0">
    <property type="entry name" value="METHIONINE-BINDING LIPOPROTEIN METQ"/>
    <property type="match status" value="1"/>
</dbReference>
<dbReference type="SUPFAM" id="SSF53850">
    <property type="entry name" value="Periplasmic binding protein-like II"/>
    <property type="match status" value="1"/>
</dbReference>